<gene>
    <name evidence="1" type="ORF">DXG03_006535</name>
</gene>
<proteinExistence type="predicted"/>
<feature type="non-terminal residue" evidence="1">
    <location>
        <position position="77"/>
    </location>
</feature>
<dbReference type="Proteomes" id="UP000775547">
    <property type="component" value="Unassembled WGS sequence"/>
</dbReference>
<name>A0A9P7FNG3_9AGAR</name>
<reference evidence="1" key="2">
    <citation type="submission" date="2021-10" db="EMBL/GenBank/DDBJ databases">
        <title>Phylogenomics reveals ancestral predisposition of the termite-cultivated fungus Termitomyces towards a domesticated lifestyle.</title>
        <authorList>
            <person name="Auxier B."/>
            <person name="Grum-Grzhimaylo A."/>
            <person name="Cardenas M.E."/>
            <person name="Lodge J.D."/>
            <person name="Laessoe T."/>
            <person name="Pedersen O."/>
            <person name="Smith M.E."/>
            <person name="Kuyper T.W."/>
            <person name="Franco-Molano E.A."/>
            <person name="Baroni T.J."/>
            <person name="Aanen D.K."/>
        </authorList>
    </citation>
    <scope>NUCLEOTIDE SEQUENCE</scope>
    <source>
        <strain evidence="1">AP01</strain>
        <tissue evidence="1">Mycelium</tissue>
    </source>
</reference>
<dbReference type="EMBL" id="JABCKV010004318">
    <property type="protein sequence ID" value="KAG5633904.1"/>
    <property type="molecule type" value="Genomic_DNA"/>
</dbReference>
<organism evidence="1 2">
    <name type="scientific">Asterophora parasitica</name>
    <dbReference type="NCBI Taxonomy" id="117018"/>
    <lineage>
        <taxon>Eukaryota</taxon>
        <taxon>Fungi</taxon>
        <taxon>Dikarya</taxon>
        <taxon>Basidiomycota</taxon>
        <taxon>Agaricomycotina</taxon>
        <taxon>Agaricomycetes</taxon>
        <taxon>Agaricomycetidae</taxon>
        <taxon>Agaricales</taxon>
        <taxon>Tricholomatineae</taxon>
        <taxon>Lyophyllaceae</taxon>
        <taxon>Asterophora</taxon>
    </lineage>
</organism>
<reference evidence="1" key="1">
    <citation type="submission" date="2020-07" db="EMBL/GenBank/DDBJ databases">
        <authorList>
            <person name="Nieuwenhuis M."/>
            <person name="Van De Peppel L.J.J."/>
        </authorList>
    </citation>
    <scope>NUCLEOTIDE SEQUENCE</scope>
    <source>
        <strain evidence="1">AP01</strain>
        <tissue evidence="1">Mycelium</tissue>
    </source>
</reference>
<accession>A0A9P7FNG3</accession>
<protein>
    <submittedName>
        <fullName evidence="1">Uncharacterized protein</fullName>
    </submittedName>
</protein>
<comment type="caution">
    <text evidence="1">The sequence shown here is derived from an EMBL/GenBank/DDBJ whole genome shotgun (WGS) entry which is preliminary data.</text>
</comment>
<evidence type="ECO:0000313" key="2">
    <source>
        <dbReference type="Proteomes" id="UP000775547"/>
    </source>
</evidence>
<sequence>MTDGKAEMWDALDAGNFNIELDDPEQQQNQQQQQFKKKLEEFGVWGTIGHAPPDFKDTNTMQMAEEEQILADVLENL</sequence>
<dbReference type="AlphaFoldDB" id="A0A9P7FNG3"/>
<evidence type="ECO:0000313" key="1">
    <source>
        <dbReference type="EMBL" id="KAG5633904.1"/>
    </source>
</evidence>
<keyword evidence="2" id="KW-1185">Reference proteome</keyword>